<reference evidence="2 3" key="1">
    <citation type="submission" date="2016-05" db="EMBL/GenBank/DDBJ databases">
        <title>Single-cell genome of chain-forming Candidatus Thiomargarita nelsonii and comparison to other large sulfur-oxidizing bacteria.</title>
        <authorList>
            <person name="Winkel M."/>
            <person name="Salman V."/>
            <person name="Woyke T."/>
            <person name="Schulz-Vogt H."/>
            <person name="Richter M."/>
            <person name="Flood B."/>
            <person name="Bailey J."/>
            <person name="Amann R."/>
            <person name="Mussmann M."/>
        </authorList>
    </citation>
    <scope>NUCLEOTIDE SEQUENCE [LARGE SCALE GENOMIC DNA]</scope>
    <source>
        <strain evidence="2 3">THI036</strain>
    </source>
</reference>
<keyword evidence="3" id="KW-1185">Reference proteome</keyword>
<dbReference type="InterPro" id="IPR014592">
    <property type="entry name" value="P-loop_UCP034888"/>
</dbReference>
<dbReference type="SUPFAM" id="SSF52540">
    <property type="entry name" value="P-loop containing nucleoside triphosphate hydrolases"/>
    <property type="match status" value="1"/>
</dbReference>
<proteinExistence type="predicted"/>
<evidence type="ECO:0000313" key="3">
    <source>
        <dbReference type="Proteomes" id="UP000076962"/>
    </source>
</evidence>
<feature type="non-terminal residue" evidence="2">
    <location>
        <position position="501"/>
    </location>
</feature>
<organism evidence="2 3">
    <name type="scientific">Candidatus Thiomargarita nelsonii</name>
    <dbReference type="NCBI Taxonomy" id="1003181"/>
    <lineage>
        <taxon>Bacteria</taxon>
        <taxon>Pseudomonadati</taxon>
        <taxon>Pseudomonadota</taxon>
        <taxon>Gammaproteobacteria</taxon>
        <taxon>Thiotrichales</taxon>
        <taxon>Thiotrichaceae</taxon>
        <taxon>Thiomargarita</taxon>
    </lineage>
</organism>
<name>A0A176S6K8_9GAMM</name>
<sequence>MITEIELENVRLFEGSSWHFSLPPLSVFCGTNNSGKSTILKTLLLLRQSQEIREPRSERQGRLELVGQQVDLGNYSSLVSHNETHRDILIAITIEDQIPFSLYKFLCLINNENLSSNLTDEQFVLYQLKTRFIFGISQETVKTETSMISSAALKKAVYEISVDEKNLLLWEVVVSESRERNEPKYEIIIPRHFLERLDESVDDKEPNQETLHFKTSLKGILPFGLTVLQPLPPIIREATSDLDKALSDIHYLGPLRSPGKRHYVGSPNIETDEPSGKSIPFLLVDVSVYHSKVWNCPPRQPSQAGKEILADALNFWLYYLRTGHEPNDDNTEIEVSVKNDLYVEVKIKSVTETHNYPLIDSGFGYSQVLPILVKGLLAKPGQTLVVEQPELHLNPALQVRLADFLVAMVCTGKQLLIETHSEHIVDAIRVLYAEDETGQLENKCRIFFIDTELDKPSVLQLDIKKDGSVPDWPQHFFGEAASLTGRLLRAQKKFRKKSRTT</sequence>
<gene>
    <name evidence="2" type="ORF">THIOM_000417</name>
</gene>
<dbReference type="InterPro" id="IPR051396">
    <property type="entry name" value="Bact_Antivir_Def_Nuclease"/>
</dbReference>
<dbReference type="Gene3D" id="3.40.50.300">
    <property type="entry name" value="P-loop containing nucleotide triphosphate hydrolases"/>
    <property type="match status" value="1"/>
</dbReference>
<evidence type="ECO:0000313" key="2">
    <source>
        <dbReference type="EMBL" id="OAD23741.1"/>
    </source>
</evidence>
<protein>
    <recommendedName>
        <fullName evidence="1">Endonuclease GajA/Old nuclease/RecF-like AAA domain-containing protein</fullName>
    </recommendedName>
</protein>
<evidence type="ECO:0000259" key="1">
    <source>
        <dbReference type="Pfam" id="PF13175"/>
    </source>
</evidence>
<comment type="caution">
    <text evidence="2">The sequence shown here is derived from an EMBL/GenBank/DDBJ whole genome shotgun (WGS) entry which is preliminary data.</text>
</comment>
<dbReference type="EMBL" id="LUTY01000184">
    <property type="protein sequence ID" value="OAD23741.1"/>
    <property type="molecule type" value="Genomic_DNA"/>
</dbReference>
<feature type="domain" description="Endonuclease GajA/Old nuclease/RecF-like AAA" evidence="1">
    <location>
        <begin position="323"/>
        <end position="425"/>
    </location>
</feature>
<dbReference type="PANTHER" id="PTHR43581:SF2">
    <property type="entry name" value="EXCINUCLEASE ATPASE SUBUNIT"/>
    <property type="match status" value="1"/>
</dbReference>
<feature type="domain" description="Endonuclease GajA/Old nuclease/RecF-like AAA" evidence="1">
    <location>
        <begin position="1"/>
        <end position="187"/>
    </location>
</feature>
<dbReference type="PANTHER" id="PTHR43581">
    <property type="entry name" value="ATP/GTP PHOSPHATASE"/>
    <property type="match status" value="1"/>
</dbReference>
<dbReference type="InterPro" id="IPR027417">
    <property type="entry name" value="P-loop_NTPase"/>
</dbReference>
<dbReference type="AlphaFoldDB" id="A0A176S6K8"/>
<accession>A0A176S6K8</accession>
<dbReference type="PIRSF" id="PIRSF034888">
    <property type="entry name" value="P-loop_UCP034888"/>
    <property type="match status" value="1"/>
</dbReference>
<dbReference type="InterPro" id="IPR041685">
    <property type="entry name" value="AAA_GajA/Old/RecF-like"/>
</dbReference>
<dbReference type="Pfam" id="PF13175">
    <property type="entry name" value="AAA_15"/>
    <property type="match status" value="2"/>
</dbReference>
<dbReference type="Proteomes" id="UP000076962">
    <property type="component" value="Unassembled WGS sequence"/>
</dbReference>